<protein>
    <recommendedName>
        <fullName evidence="4">DUF3307 domain-containing protein</fullName>
    </recommendedName>
</protein>
<name>A0A8E2QBE8_9GAMM</name>
<dbReference type="AlphaFoldDB" id="A0A8E2QBE8"/>
<evidence type="ECO:0000256" key="1">
    <source>
        <dbReference type="SAM" id="Phobius"/>
    </source>
</evidence>
<feature type="transmembrane region" description="Helical" evidence="1">
    <location>
        <begin position="6"/>
        <end position="25"/>
    </location>
</feature>
<reference evidence="2 3" key="1">
    <citation type="submission" date="2018-01" db="EMBL/GenBank/DDBJ databases">
        <title>Denitrification phenotypes of diverse strains of Pseudomonas stutzeri.</title>
        <authorList>
            <person name="Milligan D.A."/>
            <person name="Bergaust L."/>
            <person name="Bakken L.R."/>
            <person name="Frostegard A."/>
        </authorList>
    </citation>
    <scope>NUCLEOTIDE SEQUENCE [LARGE SCALE GENOMIC DNA]</scope>
    <source>
        <strain evidence="2 3">DSM 50238</strain>
    </source>
</reference>
<feature type="transmembrane region" description="Helical" evidence="1">
    <location>
        <begin position="132"/>
        <end position="153"/>
    </location>
</feature>
<dbReference type="RefSeq" id="WP_102829488.1">
    <property type="nucleotide sequence ID" value="NZ_CP065721.1"/>
</dbReference>
<dbReference type="EMBL" id="POUK01000007">
    <property type="protein sequence ID" value="PNF75382.1"/>
    <property type="molecule type" value="Genomic_DNA"/>
</dbReference>
<keyword evidence="1" id="KW-0472">Membrane</keyword>
<proteinExistence type="predicted"/>
<feature type="transmembrane region" description="Helical" evidence="1">
    <location>
        <begin position="219"/>
        <end position="240"/>
    </location>
</feature>
<keyword evidence="1" id="KW-0812">Transmembrane</keyword>
<feature type="transmembrane region" description="Helical" evidence="1">
    <location>
        <begin position="91"/>
        <end position="112"/>
    </location>
</feature>
<keyword evidence="3" id="KW-1185">Reference proteome</keyword>
<comment type="caution">
    <text evidence="2">The sequence shown here is derived from an EMBL/GenBank/DDBJ whole genome shotgun (WGS) entry which is preliminary data.</text>
</comment>
<evidence type="ECO:0008006" key="4">
    <source>
        <dbReference type="Google" id="ProtNLM"/>
    </source>
</evidence>
<sequence length="244" mass="26384">MPDSTTLLLALLLGHVAVDFLLPLRQRIRTHTPAWRSPALYLLAFAQGLAALVIFAMLRGGLAFACGAALVLASGRLLTAGWAASRGPRTAATLLLEHGVQVVLVLALWLSSERLWTSFPTFLQAQASTHHLSILLTYLVAFKPASALIGALLKPWQERLGTDDSLVNGGAFVGYLERGLIVTFVLLDQWQAIGFLLTAKSILRFNELKGRNNRQRSEYVLLGTLLSFSLSIALGLAVALTQDA</sequence>
<gene>
    <name evidence="2" type="ORF">CXK95_17425</name>
</gene>
<organism evidence="2 3">
    <name type="scientific">Stutzerimonas degradans</name>
    <dbReference type="NCBI Taxonomy" id="2968968"/>
    <lineage>
        <taxon>Bacteria</taxon>
        <taxon>Pseudomonadati</taxon>
        <taxon>Pseudomonadota</taxon>
        <taxon>Gammaproteobacteria</taxon>
        <taxon>Pseudomonadales</taxon>
        <taxon>Pseudomonadaceae</taxon>
        <taxon>Stutzerimonas</taxon>
    </lineage>
</organism>
<feature type="transmembrane region" description="Helical" evidence="1">
    <location>
        <begin position="62"/>
        <end position="84"/>
    </location>
</feature>
<accession>A0A8E2QBE8</accession>
<evidence type="ECO:0000313" key="2">
    <source>
        <dbReference type="EMBL" id="PNF75382.1"/>
    </source>
</evidence>
<evidence type="ECO:0000313" key="3">
    <source>
        <dbReference type="Proteomes" id="UP000235881"/>
    </source>
</evidence>
<keyword evidence="1" id="KW-1133">Transmembrane helix</keyword>
<dbReference type="Proteomes" id="UP000235881">
    <property type="component" value="Unassembled WGS sequence"/>
</dbReference>
<feature type="transmembrane region" description="Helical" evidence="1">
    <location>
        <begin position="37"/>
        <end position="56"/>
    </location>
</feature>